<evidence type="ECO:0000256" key="3">
    <source>
        <dbReference type="ARBA" id="ARBA00022741"/>
    </source>
</evidence>
<dbReference type="InterPro" id="IPR002078">
    <property type="entry name" value="Sigma_54_int"/>
</dbReference>
<dbReference type="InterPro" id="IPR036390">
    <property type="entry name" value="WH_DNA-bd_sf"/>
</dbReference>
<dbReference type="Pfam" id="PF00874">
    <property type="entry name" value="PRD"/>
    <property type="match status" value="1"/>
</dbReference>
<keyword evidence="2" id="KW-0808">Transferase</keyword>
<evidence type="ECO:0000259" key="7">
    <source>
        <dbReference type="PROSITE" id="PS51096"/>
    </source>
</evidence>
<accession>A0AA47B4G6</accession>
<keyword evidence="4" id="KW-0067">ATP-binding</keyword>
<gene>
    <name evidence="9" type="ORF">LDX53_01665</name>
</gene>
<feature type="domain" description="Sigma-54 factor interaction" evidence="6">
    <location>
        <begin position="77"/>
        <end position="311"/>
    </location>
</feature>
<evidence type="ECO:0000256" key="2">
    <source>
        <dbReference type="ARBA" id="ARBA00022679"/>
    </source>
</evidence>
<dbReference type="Proteomes" id="UP001164557">
    <property type="component" value="Chromosome"/>
</dbReference>
<organism evidence="9 10">
    <name type="scientific">Lactobacillus helsingborgensis</name>
    <dbReference type="NCBI Taxonomy" id="1218494"/>
    <lineage>
        <taxon>Bacteria</taxon>
        <taxon>Bacillati</taxon>
        <taxon>Bacillota</taxon>
        <taxon>Bacilli</taxon>
        <taxon>Lactobacillales</taxon>
        <taxon>Lactobacillaceae</taxon>
        <taxon>Lactobacillus</taxon>
    </lineage>
</organism>
<dbReference type="Pfam" id="PF03610">
    <property type="entry name" value="EIIA-man"/>
    <property type="match status" value="1"/>
</dbReference>
<sequence length="853" mass="96020">MKAAKERVLKQIDELPDNVTIATSELAEKLNLSRSVVSHYLNQLLKDKKVQKITQRPVRWAKISAANFSDQAAFKNVIGNSGSLKKAIAQISAAAAYPPAGLNVLITGKSGVGKSFLASKLYSYSKEIGVIGKKAPYIVLNCANYANNPELVSSMLFGYVQGAFTGADTDKEGLLKEADGGYLFLDEVHRLSSENQEKLFSFIDSGEFYKMGDNAHACKANVRLIMATTEKPEAVLLPTFLRRIPVRIKLPDYIERPIDERLQLINSLFLHEAHKINKKIVIDQKVVSALLQLKHTGNIGYLKNIVKVSCATAYHDSSSAETITLKLKDLDLASLPHFKDYGALTVDPNEKNRYTPRISLTAKLLEITSALQELSTDFTNTNLNACRLQIQALNKFITQGMLASGLHVQHNYLFKKIITNQYGLNKTDYLEPVMYVLYERHFKPNCDKEKLTEVITTHLPRSLHVASKFYEKLSVLDEESQTSLALILALLLSDHVDENIQLRGLMVAHGESTATSIQAVVNSLCGNYVFDAIDMPIDADIATIINEANKLISSFNTTNGFILMVDMGSLSQLYSQISAQLDGDLLVVNNLTTLTALDLALKMKQNLPFKQIAEKADKDYDIGVKYYEGFSQSMNILVSCISGLGIAEKISDIIRDYLPASIKVIPLGYNSLKEKIAGKKWSYFDRTLFVLTTIDLTEKVKFNHMNLYDILDSSGENKLKKWLSPYLTPKQMENFNNQLLRFFSKEGISERLSFLNPDVVLSEVETINKKYEDFYNLRLDGKVKLNLYMHIALMIERSMMHNTTEVEVEPKSDKEKGFFKITKSIFQPIEIKYNIKVSSYEMSLLYELFKQFI</sequence>
<dbReference type="SUPFAM" id="SSF53062">
    <property type="entry name" value="PTS system fructose IIA component-like"/>
    <property type="match status" value="1"/>
</dbReference>
<dbReference type="GO" id="GO:0016740">
    <property type="term" value="F:transferase activity"/>
    <property type="evidence" value="ECO:0007669"/>
    <property type="project" value="UniProtKB-KW"/>
</dbReference>
<dbReference type="Pfam" id="PF00158">
    <property type="entry name" value="Sigma54_activat"/>
    <property type="match status" value="1"/>
</dbReference>
<proteinExistence type="predicted"/>
<evidence type="ECO:0000259" key="8">
    <source>
        <dbReference type="PROSITE" id="PS51372"/>
    </source>
</evidence>
<dbReference type="CDD" id="cd00009">
    <property type="entry name" value="AAA"/>
    <property type="match status" value="1"/>
</dbReference>
<dbReference type="InterPro" id="IPR003593">
    <property type="entry name" value="AAA+_ATPase"/>
</dbReference>
<keyword evidence="5" id="KW-0238">DNA-binding</keyword>
<reference evidence="9" key="1">
    <citation type="submission" date="2021-09" db="EMBL/GenBank/DDBJ databases">
        <title>Lactobacillus species from Apis mellifera, Switzerland.</title>
        <authorList>
            <person name="Pfister J."/>
            <person name="Brown A."/>
            <person name="Neumann P."/>
            <person name="Collaud A."/>
            <person name="Retschnig G."/>
            <person name="Perreten V."/>
        </authorList>
    </citation>
    <scope>NUCLEOTIDE SEQUENCE</scope>
    <source>
        <strain evidence="9">IBH002</strain>
    </source>
</reference>
<evidence type="ECO:0000259" key="6">
    <source>
        <dbReference type="PROSITE" id="PS50045"/>
    </source>
</evidence>
<dbReference type="Gene3D" id="3.40.50.510">
    <property type="entry name" value="Phosphotransferase system, mannose-type IIA component"/>
    <property type="match status" value="1"/>
</dbReference>
<dbReference type="GO" id="GO:0003677">
    <property type="term" value="F:DNA binding"/>
    <property type="evidence" value="ECO:0007669"/>
    <property type="project" value="UniProtKB-KW"/>
</dbReference>
<dbReference type="InterPro" id="IPR036634">
    <property type="entry name" value="PRD_sf"/>
</dbReference>
<evidence type="ECO:0000313" key="10">
    <source>
        <dbReference type="Proteomes" id="UP001164557"/>
    </source>
</evidence>
<dbReference type="GO" id="GO:0006355">
    <property type="term" value="P:regulation of DNA-templated transcription"/>
    <property type="evidence" value="ECO:0007669"/>
    <property type="project" value="InterPro"/>
</dbReference>
<dbReference type="SUPFAM" id="SSF46785">
    <property type="entry name" value="Winged helix' DNA-binding domain"/>
    <property type="match status" value="1"/>
</dbReference>
<dbReference type="InterPro" id="IPR036662">
    <property type="entry name" value="PTS_EIIA_man-typ_sf"/>
</dbReference>
<evidence type="ECO:0000256" key="5">
    <source>
        <dbReference type="ARBA" id="ARBA00023125"/>
    </source>
</evidence>
<evidence type="ECO:0000313" key="9">
    <source>
        <dbReference type="EMBL" id="UZX29967.1"/>
    </source>
</evidence>
<dbReference type="InterPro" id="IPR036388">
    <property type="entry name" value="WH-like_DNA-bd_sf"/>
</dbReference>
<name>A0AA47B4G6_9LACO</name>
<dbReference type="SUPFAM" id="SSF63520">
    <property type="entry name" value="PTS-regulatory domain, PRD"/>
    <property type="match status" value="1"/>
</dbReference>
<dbReference type="PROSITE" id="PS51096">
    <property type="entry name" value="PTS_EIIA_TYPE_4"/>
    <property type="match status" value="1"/>
</dbReference>
<dbReference type="InterPro" id="IPR004701">
    <property type="entry name" value="PTS_EIIA_man-typ"/>
</dbReference>
<dbReference type="GO" id="GO:0005524">
    <property type="term" value="F:ATP binding"/>
    <property type="evidence" value="ECO:0007669"/>
    <property type="project" value="UniProtKB-KW"/>
</dbReference>
<dbReference type="EMBL" id="CP084389">
    <property type="protein sequence ID" value="UZX29967.1"/>
    <property type="molecule type" value="Genomic_DNA"/>
</dbReference>
<dbReference type="PANTHER" id="PTHR32071">
    <property type="entry name" value="TRANSCRIPTIONAL REGULATORY PROTEIN"/>
    <property type="match status" value="1"/>
</dbReference>
<dbReference type="SUPFAM" id="SSF52540">
    <property type="entry name" value="P-loop containing nucleoside triphosphate hydrolases"/>
    <property type="match status" value="1"/>
</dbReference>
<dbReference type="InterPro" id="IPR011608">
    <property type="entry name" value="PRD"/>
</dbReference>
<keyword evidence="3" id="KW-0547">Nucleotide-binding</keyword>
<protein>
    <recommendedName>
        <fullName evidence="1">DNA translocase FtsK</fullName>
    </recommendedName>
</protein>
<dbReference type="GO" id="GO:0009401">
    <property type="term" value="P:phosphoenolpyruvate-dependent sugar phosphotransferase system"/>
    <property type="evidence" value="ECO:0007669"/>
    <property type="project" value="InterPro"/>
</dbReference>
<evidence type="ECO:0000256" key="1">
    <source>
        <dbReference type="ARBA" id="ARBA00020887"/>
    </source>
</evidence>
<dbReference type="GO" id="GO:0016020">
    <property type="term" value="C:membrane"/>
    <property type="evidence" value="ECO:0007669"/>
    <property type="project" value="InterPro"/>
</dbReference>
<keyword evidence="10" id="KW-1185">Reference proteome</keyword>
<evidence type="ECO:0000256" key="4">
    <source>
        <dbReference type="ARBA" id="ARBA00022840"/>
    </source>
</evidence>
<dbReference type="Gene3D" id="1.10.10.10">
    <property type="entry name" value="Winged helix-like DNA-binding domain superfamily/Winged helix DNA-binding domain"/>
    <property type="match status" value="1"/>
</dbReference>
<dbReference type="SMART" id="SM00382">
    <property type="entry name" value="AAA"/>
    <property type="match status" value="1"/>
</dbReference>
<dbReference type="Gene3D" id="3.40.50.300">
    <property type="entry name" value="P-loop containing nucleotide triphosphate hydrolases"/>
    <property type="match status" value="1"/>
</dbReference>
<dbReference type="RefSeq" id="WP_046326721.1">
    <property type="nucleotide sequence ID" value="NZ_CP084389.1"/>
</dbReference>
<dbReference type="InterPro" id="IPR027417">
    <property type="entry name" value="P-loop_NTPase"/>
</dbReference>
<feature type="domain" description="PRD" evidence="8">
    <location>
        <begin position="755"/>
        <end position="853"/>
    </location>
</feature>
<dbReference type="Gene3D" id="1.10.1790.10">
    <property type="entry name" value="PRD domain"/>
    <property type="match status" value="1"/>
</dbReference>
<dbReference type="AlphaFoldDB" id="A0AA47B4G6"/>
<dbReference type="PROSITE" id="PS50045">
    <property type="entry name" value="SIGMA54_INTERACT_4"/>
    <property type="match status" value="1"/>
</dbReference>
<dbReference type="PANTHER" id="PTHR32071:SF38">
    <property type="entry name" value="PSP OPERON TRANSCRIPTIONAL ACTIVATOR"/>
    <property type="match status" value="1"/>
</dbReference>
<feature type="domain" description="PTS EIIA type-4" evidence="7">
    <location>
        <begin position="501"/>
        <end position="624"/>
    </location>
</feature>
<dbReference type="PROSITE" id="PS51372">
    <property type="entry name" value="PRD_2"/>
    <property type="match status" value="1"/>
</dbReference>